<evidence type="ECO:0000313" key="2">
    <source>
        <dbReference type="EMBL" id="GGD68349.1"/>
    </source>
</evidence>
<dbReference type="Pfam" id="PF01966">
    <property type="entry name" value="HD"/>
    <property type="match status" value="1"/>
</dbReference>
<evidence type="ECO:0000259" key="1">
    <source>
        <dbReference type="SMART" id="SM00471"/>
    </source>
</evidence>
<reference evidence="2" key="2">
    <citation type="submission" date="2020-09" db="EMBL/GenBank/DDBJ databases">
        <authorList>
            <person name="Sun Q."/>
            <person name="Zhou Y."/>
        </authorList>
    </citation>
    <scope>NUCLEOTIDE SEQUENCE</scope>
    <source>
        <strain evidence="2">CGMCC 1.15958</strain>
    </source>
</reference>
<dbReference type="PANTHER" id="PTHR11373:SF4">
    <property type="entry name" value="DEOXYNUCLEOSIDE TRIPHOSPHATE TRIPHOSPHOHYDROLASE SAMHD1"/>
    <property type="match status" value="1"/>
</dbReference>
<gene>
    <name evidence="2" type="ORF">GCM10011514_35580</name>
</gene>
<feature type="domain" description="HD/PDEase" evidence="1">
    <location>
        <begin position="51"/>
        <end position="176"/>
    </location>
</feature>
<dbReference type="PANTHER" id="PTHR11373">
    <property type="entry name" value="DEOXYNUCLEOSIDE TRIPHOSPHATE TRIPHOSPHOHYDROLASE"/>
    <property type="match status" value="1"/>
</dbReference>
<dbReference type="SUPFAM" id="SSF109604">
    <property type="entry name" value="HD-domain/PDEase-like"/>
    <property type="match status" value="1"/>
</dbReference>
<organism evidence="2 3">
    <name type="scientific">Emticicia aquatilis</name>
    <dbReference type="NCBI Taxonomy" id="1537369"/>
    <lineage>
        <taxon>Bacteria</taxon>
        <taxon>Pseudomonadati</taxon>
        <taxon>Bacteroidota</taxon>
        <taxon>Cytophagia</taxon>
        <taxon>Cytophagales</taxon>
        <taxon>Leadbetterellaceae</taxon>
        <taxon>Emticicia</taxon>
    </lineage>
</organism>
<dbReference type="GO" id="GO:0008832">
    <property type="term" value="F:dGTPase activity"/>
    <property type="evidence" value="ECO:0007669"/>
    <property type="project" value="TreeGrafter"/>
</dbReference>
<reference evidence="2" key="1">
    <citation type="journal article" date="2014" name="Int. J. Syst. Evol. Microbiol.">
        <title>Complete genome sequence of Corynebacterium casei LMG S-19264T (=DSM 44701T), isolated from a smear-ripened cheese.</title>
        <authorList>
            <consortium name="US DOE Joint Genome Institute (JGI-PGF)"/>
            <person name="Walter F."/>
            <person name="Albersmeier A."/>
            <person name="Kalinowski J."/>
            <person name="Ruckert C."/>
        </authorList>
    </citation>
    <scope>NUCLEOTIDE SEQUENCE</scope>
    <source>
        <strain evidence="2">CGMCC 1.15958</strain>
    </source>
</reference>
<dbReference type="Pfam" id="PF19276">
    <property type="entry name" value="HD_assoc_2"/>
    <property type="match status" value="1"/>
</dbReference>
<dbReference type="InterPro" id="IPR006674">
    <property type="entry name" value="HD_domain"/>
</dbReference>
<dbReference type="Proteomes" id="UP000609064">
    <property type="component" value="Unassembled WGS sequence"/>
</dbReference>
<evidence type="ECO:0000313" key="3">
    <source>
        <dbReference type="Proteomes" id="UP000609064"/>
    </source>
</evidence>
<accession>A0A916YZ78</accession>
<sequence length="410" mass="47482">MTNKRKIFNDPVYGFVSVPSDLIYDLIEHPFFQRLRRIKQLGMAEYVYPGALHTRFHHALGAMHLMGQALQVLQTKGHYLLDVEIEAAQIAILLHDIGHGPFSHVLEYTILNDVHHEHISSLLMEKLNQEFGGQLDLAIEMFNGTYHREFFHQLISSQLDMDRMDYLNRDCFFTGVAEGTIGVDRIIKMLNVVDNQLVVEEKGLLSVENFLNARRLMYWQVYLHKTSICTEAMLIQIIRRARELIKLGETLFITPSFSLFLKEEISLEAFKNDEKYLKAFTEIDDYDIWACIKTWQHHSDKILSTICKDLLNRNLYKVKISNFPIEYSFIENIKQSLLEKGITEDDLDYFITEGDVSNKGYVSGDETINILTKKRNVVDIADASDLPTIKALSNIVKKYYVCWGKNVSLQ</sequence>
<keyword evidence="3" id="KW-1185">Reference proteome</keyword>
<dbReference type="InterPro" id="IPR050135">
    <property type="entry name" value="dGTPase-like"/>
</dbReference>
<dbReference type="CDD" id="cd00077">
    <property type="entry name" value="HDc"/>
    <property type="match status" value="1"/>
</dbReference>
<comment type="caution">
    <text evidence="2">The sequence shown here is derived from an EMBL/GenBank/DDBJ whole genome shotgun (WGS) entry which is preliminary data.</text>
</comment>
<dbReference type="AlphaFoldDB" id="A0A916YZ78"/>
<name>A0A916YZ78_9BACT</name>
<dbReference type="Gene3D" id="1.10.3210.10">
    <property type="entry name" value="Hypothetical protein af1432"/>
    <property type="match status" value="1"/>
</dbReference>
<proteinExistence type="predicted"/>
<dbReference type="GO" id="GO:0006203">
    <property type="term" value="P:dGTP catabolic process"/>
    <property type="evidence" value="ECO:0007669"/>
    <property type="project" value="TreeGrafter"/>
</dbReference>
<dbReference type="RefSeq" id="WP_188767890.1">
    <property type="nucleotide sequence ID" value="NZ_BMKK01000007.1"/>
</dbReference>
<dbReference type="SMART" id="SM00471">
    <property type="entry name" value="HDc"/>
    <property type="match status" value="1"/>
</dbReference>
<dbReference type="InterPro" id="IPR003607">
    <property type="entry name" value="HD/PDEase_dom"/>
</dbReference>
<protein>
    <submittedName>
        <fullName evidence="2">Phosphohydrolase</fullName>
    </submittedName>
</protein>
<dbReference type="InterPro" id="IPR045509">
    <property type="entry name" value="HD_assoc_2"/>
</dbReference>
<dbReference type="EMBL" id="BMKK01000007">
    <property type="protein sequence ID" value="GGD68349.1"/>
    <property type="molecule type" value="Genomic_DNA"/>
</dbReference>